<proteinExistence type="predicted"/>
<keyword evidence="3" id="KW-1185">Reference proteome</keyword>
<dbReference type="InParanoid" id="A0A2K2D8G2"/>
<sequence length="96" mass="10564">MQFCTKHGMYVQVSSQELSSLLSRHCTIENDVAFSAHSLKSNVSNPFATTGTLIVVSMDAGHLWITSSSTIERKGDAVCHWTTRGFVLYGYVYISG</sequence>
<dbReference type="AlphaFoldDB" id="A0A2K2D8G2"/>
<protein>
    <submittedName>
        <fullName evidence="1 2">Uncharacterized protein</fullName>
    </submittedName>
</protein>
<accession>A0A2K2D8G2</accession>
<dbReference type="Proteomes" id="UP000008810">
    <property type="component" value="Chromosome 2"/>
</dbReference>
<gene>
    <name evidence="1" type="ORF">BRADI_2g13645v3</name>
</gene>
<dbReference type="EMBL" id="CM000881">
    <property type="protein sequence ID" value="PNT70572.1"/>
    <property type="molecule type" value="Genomic_DNA"/>
</dbReference>
<evidence type="ECO:0000313" key="3">
    <source>
        <dbReference type="Proteomes" id="UP000008810"/>
    </source>
</evidence>
<reference evidence="1 2" key="1">
    <citation type="journal article" date="2010" name="Nature">
        <title>Genome sequencing and analysis of the model grass Brachypodium distachyon.</title>
        <authorList>
            <consortium name="International Brachypodium Initiative"/>
        </authorList>
    </citation>
    <scope>NUCLEOTIDE SEQUENCE [LARGE SCALE GENOMIC DNA]</scope>
    <source>
        <strain evidence="1 2">Bd21</strain>
    </source>
</reference>
<evidence type="ECO:0000313" key="1">
    <source>
        <dbReference type="EMBL" id="PNT70572.1"/>
    </source>
</evidence>
<reference evidence="2" key="3">
    <citation type="submission" date="2018-08" db="UniProtKB">
        <authorList>
            <consortium name="EnsemblPlants"/>
        </authorList>
    </citation>
    <scope>IDENTIFICATION</scope>
    <source>
        <strain evidence="2">cv. Bd21</strain>
    </source>
</reference>
<reference evidence="1" key="2">
    <citation type="submission" date="2017-06" db="EMBL/GenBank/DDBJ databases">
        <title>WGS assembly of Brachypodium distachyon.</title>
        <authorList>
            <consortium name="The International Brachypodium Initiative"/>
            <person name="Lucas S."/>
            <person name="Harmon-Smith M."/>
            <person name="Lail K."/>
            <person name="Tice H."/>
            <person name="Grimwood J."/>
            <person name="Bruce D."/>
            <person name="Barry K."/>
            <person name="Shu S."/>
            <person name="Lindquist E."/>
            <person name="Wang M."/>
            <person name="Pitluck S."/>
            <person name="Vogel J.P."/>
            <person name="Garvin D.F."/>
            <person name="Mockler T.C."/>
            <person name="Schmutz J."/>
            <person name="Rokhsar D."/>
            <person name="Bevan M.W."/>
        </authorList>
    </citation>
    <scope>NUCLEOTIDE SEQUENCE</scope>
    <source>
        <strain evidence="1">Bd21</strain>
    </source>
</reference>
<dbReference type="EnsemblPlants" id="PNT70572">
    <property type="protein sequence ID" value="PNT70572"/>
    <property type="gene ID" value="BRADI_2g13645v3"/>
</dbReference>
<dbReference type="Gramene" id="PNT70572">
    <property type="protein sequence ID" value="PNT70572"/>
    <property type="gene ID" value="BRADI_2g13645v3"/>
</dbReference>
<name>A0A2K2D8G2_BRADI</name>
<organism evidence="1">
    <name type="scientific">Brachypodium distachyon</name>
    <name type="common">Purple false brome</name>
    <name type="synonym">Trachynia distachya</name>
    <dbReference type="NCBI Taxonomy" id="15368"/>
    <lineage>
        <taxon>Eukaryota</taxon>
        <taxon>Viridiplantae</taxon>
        <taxon>Streptophyta</taxon>
        <taxon>Embryophyta</taxon>
        <taxon>Tracheophyta</taxon>
        <taxon>Spermatophyta</taxon>
        <taxon>Magnoliopsida</taxon>
        <taxon>Liliopsida</taxon>
        <taxon>Poales</taxon>
        <taxon>Poaceae</taxon>
        <taxon>BOP clade</taxon>
        <taxon>Pooideae</taxon>
        <taxon>Stipodae</taxon>
        <taxon>Brachypodieae</taxon>
        <taxon>Brachypodium</taxon>
    </lineage>
</organism>
<evidence type="ECO:0000313" key="2">
    <source>
        <dbReference type="EnsemblPlants" id="PNT70572"/>
    </source>
</evidence>